<dbReference type="EMBL" id="BAAATZ010000013">
    <property type="protein sequence ID" value="GAA2728728.1"/>
    <property type="molecule type" value="Genomic_DNA"/>
</dbReference>
<gene>
    <name evidence="1" type="ORF">GCM10010439_37590</name>
</gene>
<dbReference type="Proteomes" id="UP001501842">
    <property type="component" value="Unassembled WGS sequence"/>
</dbReference>
<sequence length="55" mass="5819">MPITGGGVPPRPEGALIGLWKSGEWLVSCEGLREEATSGGRGVRMPWRGAGKRDV</sequence>
<reference evidence="1 2" key="1">
    <citation type="journal article" date="2019" name="Int. J. Syst. Evol. Microbiol.">
        <title>The Global Catalogue of Microorganisms (GCM) 10K type strain sequencing project: providing services to taxonomists for standard genome sequencing and annotation.</title>
        <authorList>
            <consortium name="The Broad Institute Genomics Platform"/>
            <consortium name="The Broad Institute Genome Sequencing Center for Infectious Disease"/>
            <person name="Wu L."/>
            <person name="Ma J."/>
        </authorList>
    </citation>
    <scope>NUCLEOTIDE SEQUENCE [LARGE SCALE GENOMIC DNA]</scope>
    <source>
        <strain evidence="1 2">JCM 8201</strain>
    </source>
</reference>
<organism evidence="1 2">
    <name type="scientific">Actinocorallia aurantiaca</name>
    <dbReference type="NCBI Taxonomy" id="46204"/>
    <lineage>
        <taxon>Bacteria</taxon>
        <taxon>Bacillati</taxon>
        <taxon>Actinomycetota</taxon>
        <taxon>Actinomycetes</taxon>
        <taxon>Streptosporangiales</taxon>
        <taxon>Thermomonosporaceae</taxon>
        <taxon>Actinocorallia</taxon>
    </lineage>
</organism>
<proteinExistence type="predicted"/>
<keyword evidence="2" id="KW-1185">Reference proteome</keyword>
<protein>
    <submittedName>
        <fullName evidence="1">Uncharacterized protein</fullName>
    </submittedName>
</protein>
<comment type="caution">
    <text evidence="1">The sequence shown here is derived from an EMBL/GenBank/DDBJ whole genome shotgun (WGS) entry which is preliminary data.</text>
</comment>
<evidence type="ECO:0000313" key="2">
    <source>
        <dbReference type="Proteomes" id="UP001501842"/>
    </source>
</evidence>
<accession>A0ABN3UC10</accession>
<name>A0ABN3UC10_9ACTN</name>
<evidence type="ECO:0000313" key="1">
    <source>
        <dbReference type="EMBL" id="GAA2728728.1"/>
    </source>
</evidence>